<keyword evidence="3" id="KW-1185">Reference proteome</keyword>
<dbReference type="InterPro" id="IPR010499">
    <property type="entry name" value="AraC_E-bd"/>
</dbReference>
<accession>A0A1P9X0Q5</accession>
<name>A0A1P9X0Q5_9BACT</name>
<gene>
    <name evidence="2" type="ORF">AWR27_18890</name>
</gene>
<dbReference type="SMART" id="SM00871">
    <property type="entry name" value="AraC_E_bind"/>
    <property type="match status" value="1"/>
</dbReference>
<organism evidence="2 3">
    <name type="scientific">Spirosoma montaniterrae</name>
    <dbReference type="NCBI Taxonomy" id="1178516"/>
    <lineage>
        <taxon>Bacteria</taxon>
        <taxon>Pseudomonadati</taxon>
        <taxon>Bacteroidota</taxon>
        <taxon>Cytophagia</taxon>
        <taxon>Cytophagales</taxon>
        <taxon>Cytophagaceae</taxon>
        <taxon>Spirosoma</taxon>
    </lineage>
</organism>
<reference evidence="2 3" key="1">
    <citation type="submission" date="2016-01" db="EMBL/GenBank/DDBJ databases">
        <authorList>
            <person name="Oliw E.H."/>
        </authorList>
    </citation>
    <scope>NUCLEOTIDE SEQUENCE [LARGE SCALE GENOMIC DNA]</scope>
    <source>
        <strain evidence="2 3">DY10</strain>
    </source>
</reference>
<dbReference type="Gene3D" id="3.20.80.10">
    <property type="entry name" value="Regulatory factor, effector binding domain"/>
    <property type="match status" value="1"/>
</dbReference>
<dbReference type="KEGG" id="smon:AWR27_18890"/>
<dbReference type="STRING" id="1178516.AWR27_18890"/>
<protein>
    <recommendedName>
        <fullName evidence="1">AraC effector-binding domain-containing protein</fullName>
    </recommendedName>
</protein>
<feature type="domain" description="AraC effector-binding" evidence="1">
    <location>
        <begin position="24"/>
        <end position="163"/>
    </location>
</feature>
<dbReference type="RefSeq" id="WP_077132666.1">
    <property type="nucleotide sequence ID" value="NZ_CP014263.1"/>
</dbReference>
<dbReference type="SUPFAM" id="SSF55136">
    <property type="entry name" value="Probable bacterial effector-binding domain"/>
    <property type="match status" value="1"/>
</dbReference>
<dbReference type="Proteomes" id="UP000187941">
    <property type="component" value="Chromosome"/>
</dbReference>
<dbReference type="EMBL" id="CP014263">
    <property type="protein sequence ID" value="AQG81204.1"/>
    <property type="molecule type" value="Genomic_DNA"/>
</dbReference>
<evidence type="ECO:0000313" key="2">
    <source>
        <dbReference type="EMBL" id="AQG81204.1"/>
    </source>
</evidence>
<dbReference type="Pfam" id="PF06445">
    <property type="entry name" value="GyrI-like"/>
    <property type="match status" value="1"/>
</dbReference>
<evidence type="ECO:0000259" key="1">
    <source>
        <dbReference type="SMART" id="SM00871"/>
    </source>
</evidence>
<dbReference type="InterPro" id="IPR011256">
    <property type="entry name" value="Reg_factor_effector_dom_sf"/>
</dbReference>
<sequence>MTTQTTALMIAPESLSVATTVPFMALTFSTRATLLTLNQHNHVPGELYTEAEQLGLTPTGPIQYIYAGVSGDETNEFGLEIVLPVAHTQAKPFGFSLKTFAPFRCVSYEYTGPWDELPAVYDALFPAFYQAGHKYNGHIREVYTATDFDNPNNHVTEIQVGLV</sequence>
<evidence type="ECO:0000313" key="3">
    <source>
        <dbReference type="Proteomes" id="UP000187941"/>
    </source>
</evidence>
<dbReference type="AlphaFoldDB" id="A0A1P9X0Q5"/>
<dbReference type="InterPro" id="IPR029442">
    <property type="entry name" value="GyrI-like"/>
</dbReference>
<proteinExistence type="predicted"/>